<protein>
    <submittedName>
        <fullName evidence="2">Glyoxalase/bleomycin resistance protein/dioxygenase</fullName>
    </submittedName>
</protein>
<dbReference type="Pfam" id="PF00903">
    <property type="entry name" value="Glyoxalase"/>
    <property type="match status" value="1"/>
</dbReference>
<dbReference type="STRING" id="70996.SE18_08390"/>
<feature type="domain" description="Glyoxalase/fosfomycin resistance/dioxygenase" evidence="1">
    <location>
        <begin position="12"/>
        <end position="145"/>
    </location>
</feature>
<keyword evidence="3" id="KW-1185">Reference proteome</keyword>
<sequence length="148" mass="16302">MSITAITHLNFHGNARQALEFYQAVFGGTLIVRTYGDFGAPQATPLANQVVWGQVVADSGFQLMAYDVPTPEAAPATQPTTYREHGMTITQAPFFIALRGEQPNELLELWQQLAVEATIIEPIAQSPWAQLFGMLTDRFGVTWSFDVA</sequence>
<dbReference type="RefSeq" id="WP_054533986.1">
    <property type="nucleotide sequence ID" value="NZ_LGKP01000013.1"/>
</dbReference>
<dbReference type="Gene3D" id="3.10.180.10">
    <property type="entry name" value="2,3-Dihydroxybiphenyl 1,2-Dioxygenase, domain 1"/>
    <property type="match status" value="1"/>
</dbReference>
<accession>A0A0P6YKB6</accession>
<name>A0A0P6YKB6_9CHLR</name>
<organism evidence="2 3">
    <name type="scientific">Herpetosiphon geysericola</name>
    <dbReference type="NCBI Taxonomy" id="70996"/>
    <lineage>
        <taxon>Bacteria</taxon>
        <taxon>Bacillati</taxon>
        <taxon>Chloroflexota</taxon>
        <taxon>Chloroflexia</taxon>
        <taxon>Herpetosiphonales</taxon>
        <taxon>Herpetosiphonaceae</taxon>
        <taxon>Herpetosiphon</taxon>
    </lineage>
</organism>
<evidence type="ECO:0000313" key="3">
    <source>
        <dbReference type="Proteomes" id="UP000050277"/>
    </source>
</evidence>
<keyword evidence="2" id="KW-0560">Oxidoreductase</keyword>
<reference evidence="2 3" key="1">
    <citation type="submission" date="2015-07" db="EMBL/GenBank/DDBJ databases">
        <title>Whole genome sequence of Herpetosiphon geysericola DSM 7119.</title>
        <authorList>
            <person name="Hemp J."/>
            <person name="Ward L.M."/>
            <person name="Pace L.A."/>
            <person name="Fischer W.W."/>
        </authorList>
    </citation>
    <scope>NUCLEOTIDE SEQUENCE [LARGE SCALE GENOMIC DNA]</scope>
    <source>
        <strain evidence="2 3">DSM 7119</strain>
    </source>
</reference>
<dbReference type="SUPFAM" id="SSF54593">
    <property type="entry name" value="Glyoxalase/Bleomycin resistance protein/Dihydroxybiphenyl dioxygenase"/>
    <property type="match status" value="1"/>
</dbReference>
<dbReference type="InterPro" id="IPR029068">
    <property type="entry name" value="Glyas_Bleomycin-R_OHBP_Dase"/>
</dbReference>
<dbReference type="Proteomes" id="UP000050277">
    <property type="component" value="Unassembled WGS sequence"/>
</dbReference>
<comment type="caution">
    <text evidence="2">The sequence shown here is derived from an EMBL/GenBank/DDBJ whole genome shotgun (WGS) entry which is preliminary data.</text>
</comment>
<dbReference type="InterPro" id="IPR004360">
    <property type="entry name" value="Glyas_Fos-R_dOase_dom"/>
</dbReference>
<evidence type="ECO:0000313" key="2">
    <source>
        <dbReference type="EMBL" id="KPL90209.1"/>
    </source>
</evidence>
<dbReference type="EMBL" id="LGKP01000013">
    <property type="protein sequence ID" value="KPL90209.1"/>
    <property type="molecule type" value="Genomic_DNA"/>
</dbReference>
<proteinExistence type="predicted"/>
<keyword evidence="2" id="KW-0223">Dioxygenase</keyword>
<dbReference type="PANTHER" id="PTHR33990">
    <property type="entry name" value="PROTEIN YJDN-RELATED"/>
    <property type="match status" value="1"/>
</dbReference>
<evidence type="ECO:0000259" key="1">
    <source>
        <dbReference type="Pfam" id="PF00903"/>
    </source>
</evidence>
<dbReference type="OrthoDB" id="9795306at2"/>
<gene>
    <name evidence="2" type="ORF">SE18_08390</name>
</gene>
<dbReference type="PATRIC" id="fig|70996.4.peg.917"/>
<dbReference type="PANTHER" id="PTHR33990:SF1">
    <property type="entry name" value="PROTEIN YJDN"/>
    <property type="match status" value="1"/>
</dbReference>
<dbReference type="GO" id="GO:0051213">
    <property type="term" value="F:dioxygenase activity"/>
    <property type="evidence" value="ECO:0007669"/>
    <property type="project" value="UniProtKB-KW"/>
</dbReference>
<dbReference type="AlphaFoldDB" id="A0A0P6YKB6"/>